<comment type="similarity">
    <text evidence="1">Belongs to the protein kinase superfamily. ADCK protein kinase family.</text>
</comment>
<keyword evidence="2" id="KW-0472">Membrane</keyword>
<dbReference type="Pfam" id="PF03109">
    <property type="entry name" value="ABC1"/>
    <property type="match status" value="1"/>
</dbReference>
<proteinExistence type="inferred from homology"/>
<dbReference type="RefSeq" id="WP_275410519.1">
    <property type="nucleotide sequence ID" value="NZ_BAAAYJ010000009.1"/>
</dbReference>
<dbReference type="GO" id="GO:0005524">
    <property type="term" value="F:ATP binding"/>
    <property type="evidence" value="ECO:0007669"/>
    <property type="project" value="InterPro"/>
</dbReference>
<gene>
    <name evidence="4" type="primary">ubiB</name>
    <name evidence="4" type="ORF">Ani05nite_15380</name>
</gene>
<organism evidence="4 5">
    <name type="scientific">Actinoplanes nipponensis</name>
    <dbReference type="NCBI Taxonomy" id="135950"/>
    <lineage>
        <taxon>Bacteria</taxon>
        <taxon>Bacillati</taxon>
        <taxon>Actinomycetota</taxon>
        <taxon>Actinomycetes</taxon>
        <taxon>Micromonosporales</taxon>
        <taxon>Micromonosporaceae</taxon>
        <taxon>Actinoplanes</taxon>
    </lineage>
</organism>
<dbReference type="PANTHER" id="PTHR10566">
    <property type="entry name" value="CHAPERONE-ACTIVITY OF BC1 COMPLEX CABC1 -RELATED"/>
    <property type="match status" value="1"/>
</dbReference>
<dbReference type="InterPro" id="IPR011009">
    <property type="entry name" value="Kinase-like_dom_sf"/>
</dbReference>
<comment type="caution">
    <text evidence="4">The sequence shown here is derived from an EMBL/GenBank/DDBJ whole genome shotgun (WGS) entry which is preliminary data.</text>
</comment>
<keyword evidence="4" id="KW-0830">Ubiquinone</keyword>
<dbReference type="PANTHER" id="PTHR10566:SF113">
    <property type="entry name" value="PROTEIN ACTIVITY OF BC1 COMPLEX KINASE 7, CHLOROPLASTIC"/>
    <property type="match status" value="1"/>
</dbReference>
<evidence type="ECO:0000256" key="1">
    <source>
        <dbReference type="ARBA" id="ARBA00009670"/>
    </source>
</evidence>
<keyword evidence="2" id="KW-1133">Transmembrane helix</keyword>
<feature type="transmembrane region" description="Helical" evidence="2">
    <location>
        <begin position="34"/>
        <end position="56"/>
    </location>
</feature>
<dbReference type="SUPFAM" id="SSF56112">
    <property type="entry name" value="Protein kinase-like (PK-like)"/>
    <property type="match status" value="1"/>
</dbReference>
<sequence length="654" mass="69790">MPTAVAHVLVVPIMIVTVLAFGAVIRRLLGVRVGLVRTGLAAVLAIWVAGRIMLALAGPEPADTGTALLLMLLAVCCASLLSMIVLVVAEAIVPDGSLPGPLELWRGWRAQRSRTRRYWQIVRIAVRHGLGRFLRGQRHDGLESVAARRRLAVSVRQALDDGGVTFVKLGQQLSTRRDVLPGEFAEELARLQDQAAPVSWAQITAVLRAELGRPVEEVFAHVEAAPLAAASVAQVHAARLLDGAEVVVKVQRPGIAEVVDRDLDILHRLARTLEARTRWGAALGLRDLAQGFADALREELDFRIELENLAAVATTQPAGIRVPAAHAPLCGPRLLVMEKLTGTPLSAAGPALGALPDGRRREIAATLLEAMMSQVLQYGLFHVDLHPGNILLTASGDLGLLDFGSVGRLDATTRLALGRLLAALGGSDSVTATDALLELVDRPAEVDERELERGLGALMVRYTAPGPTAGLAAFPAVLKLVIAHRLAIPPQVAAAFRAFATLEGTLTLIAPDFDLIAEARAAGGRRLAEAATPERLRRTAEHELISLLPLLRRLPRRVDRALAAAEHGRLSVNVRLLADHGDRRYVTGLLHQVLLAVIGSASGLMAVLLLGLPGGPRLTPSIELYAVLGYALLIVAVILVLRVLVVIFRHDRAG</sequence>
<feature type="transmembrane region" description="Helical" evidence="2">
    <location>
        <begin position="593"/>
        <end position="612"/>
    </location>
</feature>
<dbReference type="GO" id="GO:0004672">
    <property type="term" value="F:protein kinase activity"/>
    <property type="evidence" value="ECO:0007669"/>
    <property type="project" value="InterPro"/>
</dbReference>
<keyword evidence="5" id="KW-1185">Reference proteome</keyword>
<name>A0A919MFX9_9ACTN</name>
<dbReference type="Proteomes" id="UP000647172">
    <property type="component" value="Unassembled WGS sequence"/>
</dbReference>
<keyword evidence="2" id="KW-0812">Transmembrane</keyword>
<feature type="transmembrane region" description="Helical" evidence="2">
    <location>
        <begin position="68"/>
        <end position="89"/>
    </location>
</feature>
<feature type="domain" description="Protein kinase" evidence="3">
    <location>
        <begin position="221"/>
        <end position="551"/>
    </location>
</feature>
<dbReference type="PROSITE" id="PS50011">
    <property type="entry name" value="PROTEIN_KINASE_DOM"/>
    <property type="match status" value="1"/>
</dbReference>
<evidence type="ECO:0000313" key="5">
    <source>
        <dbReference type="Proteomes" id="UP000647172"/>
    </source>
</evidence>
<dbReference type="CDD" id="cd05121">
    <property type="entry name" value="ABC1_ADCK3-like"/>
    <property type="match status" value="1"/>
</dbReference>
<dbReference type="EMBL" id="BOMQ01000018">
    <property type="protein sequence ID" value="GIE48004.1"/>
    <property type="molecule type" value="Genomic_DNA"/>
</dbReference>
<protein>
    <submittedName>
        <fullName evidence="4">Ubiquinone biosynthesis protein UbiB</fullName>
    </submittedName>
</protein>
<evidence type="ECO:0000313" key="4">
    <source>
        <dbReference type="EMBL" id="GIE48004.1"/>
    </source>
</evidence>
<dbReference type="Gene3D" id="1.10.510.10">
    <property type="entry name" value="Transferase(Phosphotransferase) domain 1"/>
    <property type="match status" value="1"/>
</dbReference>
<dbReference type="InterPro" id="IPR004147">
    <property type="entry name" value="ABC1_dom"/>
</dbReference>
<evidence type="ECO:0000256" key="2">
    <source>
        <dbReference type="SAM" id="Phobius"/>
    </source>
</evidence>
<dbReference type="InterPro" id="IPR000719">
    <property type="entry name" value="Prot_kinase_dom"/>
</dbReference>
<feature type="transmembrane region" description="Helical" evidence="2">
    <location>
        <begin position="624"/>
        <end position="648"/>
    </location>
</feature>
<feature type="transmembrane region" description="Helical" evidence="2">
    <location>
        <begin position="6"/>
        <end position="25"/>
    </location>
</feature>
<evidence type="ECO:0000259" key="3">
    <source>
        <dbReference type="PROSITE" id="PS50011"/>
    </source>
</evidence>
<accession>A0A919MFX9</accession>
<reference evidence="4" key="1">
    <citation type="submission" date="2021-01" db="EMBL/GenBank/DDBJ databases">
        <title>Whole genome shotgun sequence of Actinoplanes nipponensis NBRC 14063.</title>
        <authorList>
            <person name="Komaki H."/>
            <person name="Tamura T."/>
        </authorList>
    </citation>
    <scope>NUCLEOTIDE SEQUENCE</scope>
    <source>
        <strain evidence="4">NBRC 14063</strain>
    </source>
</reference>
<dbReference type="AlphaFoldDB" id="A0A919MFX9"/>
<dbReference type="InterPro" id="IPR050154">
    <property type="entry name" value="UbiB_kinase"/>
</dbReference>